<accession>A0A975PN29</accession>
<gene>
    <name evidence="1" type="ORF">KDD17_04830</name>
</gene>
<dbReference type="KEGG" id="sual:KDD17_04830"/>
<organism evidence="1 2">
    <name type="scientific">Sulfitobacter albidus</name>
    <dbReference type="NCBI Taxonomy" id="2829501"/>
    <lineage>
        <taxon>Bacteria</taxon>
        <taxon>Pseudomonadati</taxon>
        <taxon>Pseudomonadota</taxon>
        <taxon>Alphaproteobacteria</taxon>
        <taxon>Rhodobacterales</taxon>
        <taxon>Roseobacteraceae</taxon>
        <taxon>Sulfitobacter</taxon>
    </lineage>
</organism>
<dbReference type="AlphaFoldDB" id="A0A975PN29"/>
<protein>
    <submittedName>
        <fullName evidence="1">Uncharacterized protein</fullName>
    </submittedName>
</protein>
<dbReference type="EMBL" id="CP073581">
    <property type="protein sequence ID" value="QUJ77329.1"/>
    <property type="molecule type" value="Genomic_DNA"/>
</dbReference>
<dbReference type="Proteomes" id="UP000683291">
    <property type="component" value="Chromosome 1"/>
</dbReference>
<proteinExistence type="predicted"/>
<dbReference type="RefSeq" id="WP_212705525.1">
    <property type="nucleotide sequence ID" value="NZ_CP073581.1"/>
</dbReference>
<evidence type="ECO:0000313" key="1">
    <source>
        <dbReference type="EMBL" id="QUJ77329.1"/>
    </source>
</evidence>
<keyword evidence="2" id="KW-1185">Reference proteome</keyword>
<evidence type="ECO:0000313" key="2">
    <source>
        <dbReference type="Proteomes" id="UP000683291"/>
    </source>
</evidence>
<reference evidence="1" key="1">
    <citation type="submission" date="2021-04" db="EMBL/GenBank/DDBJ databases">
        <title>Complete genome sequence for Sulfitobacter sp. strain JK7-1.</title>
        <authorList>
            <person name="Park S.-J."/>
        </authorList>
    </citation>
    <scope>NUCLEOTIDE SEQUENCE</scope>
    <source>
        <strain evidence="1">JK7-1</strain>
    </source>
</reference>
<sequence length="93" mass="10453">MWSFKGAYPEGHGNHDGRATGFARFEAGVCKSGLQHVANRFKYATPALVAGRRTKITRKVHFMTPAQPSLVATKFLLRFKKVTKDRTPIYDTL</sequence>
<name>A0A975PN29_9RHOB</name>